<protein>
    <submittedName>
        <fullName evidence="1">CDP-glycerol glycerophosphotransferase family protein</fullName>
    </submittedName>
</protein>
<sequence length="422" mass="46811">MTDISVGNIKRVARNGAKRMSRSPLGEHLKSWLRGSGPADRFGIETVGDPTRAEVIAYFGDGKDQLYQLQQWIPALETLNEIRPVVLIFRQRAAFKSAQEMTSLPLALAISYPDLAEFYAENDFRLAIYVNNGMRNFQSMADASIVHVHVDHGESDKKSSISNQLKAYDKVFVAGPAAKDRCETALWGLDPNKLVAVGRPPLDGDFTSVLPRDDRRTIVYAPTWQGEDEANNFTSVDLLGPQIVETLLSERVRLVYRPHPRVSESHESAVYAADRAIREMIEGANSSGGAHVITAELRVLDIFEDTDVLITDVSSLGPDFLYLHTGKGLILTDRHNETTRAGQNSALVAQLGTVTAENIDRLPQMIEESMSDDDVIAARRRLKAHYFGENAVGESTGQFIEAINEAIREREGSHSYSNDDRK</sequence>
<proteinExistence type="predicted"/>
<evidence type="ECO:0000313" key="1">
    <source>
        <dbReference type="EMBL" id="GAA1558964.1"/>
    </source>
</evidence>
<dbReference type="Pfam" id="PF04464">
    <property type="entry name" value="Glyphos_transf"/>
    <property type="match status" value="1"/>
</dbReference>
<dbReference type="EMBL" id="BAAALY010000018">
    <property type="protein sequence ID" value="GAA1558964.1"/>
    <property type="molecule type" value="Genomic_DNA"/>
</dbReference>
<organism evidence="1 2">
    <name type="scientific">Brevibacterium picturae</name>
    <dbReference type="NCBI Taxonomy" id="260553"/>
    <lineage>
        <taxon>Bacteria</taxon>
        <taxon>Bacillati</taxon>
        <taxon>Actinomycetota</taxon>
        <taxon>Actinomycetes</taxon>
        <taxon>Micrococcales</taxon>
        <taxon>Brevibacteriaceae</taxon>
        <taxon>Brevibacterium</taxon>
    </lineage>
</organism>
<comment type="caution">
    <text evidence="1">The sequence shown here is derived from an EMBL/GenBank/DDBJ whole genome shotgun (WGS) entry which is preliminary data.</text>
</comment>
<gene>
    <name evidence="1" type="ORF">GCM10009691_36140</name>
</gene>
<evidence type="ECO:0000313" key="2">
    <source>
        <dbReference type="Proteomes" id="UP001501791"/>
    </source>
</evidence>
<reference evidence="1 2" key="1">
    <citation type="journal article" date="2019" name="Int. J. Syst. Evol. Microbiol.">
        <title>The Global Catalogue of Microorganisms (GCM) 10K type strain sequencing project: providing services to taxonomists for standard genome sequencing and annotation.</title>
        <authorList>
            <consortium name="The Broad Institute Genomics Platform"/>
            <consortium name="The Broad Institute Genome Sequencing Center for Infectious Disease"/>
            <person name="Wu L."/>
            <person name="Ma J."/>
        </authorList>
    </citation>
    <scope>NUCLEOTIDE SEQUENCE [LARGE SCALE GENOMIC DNA]</scope>
    <source>
        <strain evidence="1 2">JCM 13319</strain>
    </source>
</reference>
<dbReference type="Proteomes" id="UP001501791">
    <property type="component" value="Unassembled WGS sequence"/>
</dbReference>
<dbReference type="SUPFAM" id="SSF53756">
    <property type="entry name" value="UDP-Glycosyltransferase/glycogen phosphorylase"/>
    <property type="match status" value="1"/>
</dbReference>
<keyword evidence="2" id="KW-1185">Reference proteome</keyword>
<dbReference type="InterPro" id="IPR007554">
    <property type="entry name" value="Glycerophosphate_synth"/>
</dbReference>
<dbReference type="InterPro" id="IPR043148">
    <property type="entry name" value="TagF_C"/>
</dbReference>
<dbReference type="Gene3D" id="3.40.50.12580">
    <property type="match status" value="1"/>
</dbReference>
<name>A0ABN2CHP6_9MICO</name>
<accession>A0ABN2CHP6</accession>